<sequence>MKTKEMPNLLGPAVYEKGEKLAATKWGILESGNTVLVQREGEPLLPGEVDLVHLDACVFWVWLKEGRGRIVIYPYEGTYVWLPPQ</sequence>
<evidence type="ECO:0000313" key="2">
    <source>
        <dbReference type="Proteomes" id="UP001244563"/>
    </source>
</evidence>
<proteinExistence type="predicted"/>
<comment type="caution">
    <text evidence="1">The sequence shown here is derived from an EMBL/GenBank/DDBJ whole genome shotgun (WGS) entry which is preliminary data.</text>
</comment>
<organism evidence="1 2">
    <name type="scientific">Paenarthrobacter nicotinovorans</name>
    <name type="common">Arthrobacter nicotinovorans</name>
    <dbReference type="NCBI Taxonomy" id="29320"/>
    <lineage>
        <taxon>Bacteria</taxon>
        <taxon>Bacillati</taxon>
        <taxon>Actinomycetota</taxon>
        <taxon>Actinomycetes</taxon>
        <taxon>Micrococcales</taxon>
        <taxon>Micrococcaceae</taxon>
        <taxon>Paenarthrobacter</taxon>
    </lineage>
</organism>
<protein>
    <submittedName>
        <fullName evidence="1">Uncharacterized protein</fullName>
    </submittedName>
</protein>
<dbReference type="EMBL" id="JAUSSW010000007">
    <property type="protein sequence ID" value="MDQ0103080.1"/>
    <property type="molecule type" value="Genomic_DNA"/>
</dbReference>
<dbReference type="RefSeq" id="WP_156524802.1">
    <property type="nucleotide sequence ID" value="NZ_BDDW01000011.1"/>
</dbReference>
<gene>
    <name evidence="1" type="ORF">J2T10_002737</name>
</gene>
<keyword evidence="2" id="KW-1185">Reference proteome</keyword>
<dbReference type="Proteomes" id="UP001244563">
    <property type="component" value="Unassembled WGS sequence"/>
</dbReference>
<reference evidence="1 2" key="1">
    <citation type="submission" date="2023-07" db="EMBL/GenBank/DDBJ databases">
        <title>Sorghum-associated microbial communities from plants grown in Nebraska, USA.</title>
        <authorList>
            <person name="Schachtman D."/>
        </authorList>
    </citation>
    <scope>NUCLEOTIDE SEQUENCE [LARGE SCALE GENOMIC DNA]</scope>
    <source>
        <strain evidence="1 2">CC523</strain>
    </source>
</reference>
<accession>A0ABT9TNV9</accession>
<evidence type="ECO:0000313" key="1">
    <source>
        <dbReference type="EMBL" id="MDQ0103080.1"/>
    </source>
</evidence>
<name>A0ABT9TNV9_PAENI</name>